<organism evidence="3 4">
    <name type="scientific">Caenorhabditis tropicalis</name>
    <dbReference type="NCBI Taxonomy" id="1561998"/>
    <lineage>
        <taxon>Eukaryota</taxon>
        <taxon>Metazoa</taxon>
        <taxon>Ecdysozoa</taxon>
        <taxon>Nematoda</taxon>
        <taxon>Chromadorea</taxon>
        <taxon>Rhabditida</taxon>
        <taxon>Rhabditina</taxon>
        <taxon>Rhabditomorpha</taxon>
        <taxon>Rhabditoidea</taxon>
        <taxon>Rhabditidae</taxon>
        <taxon>Peloderinae</taxon>
        <taxon>Caenorhabditis</taxon>
    </lineage>
</organism>
<dbReference type="InterPro" id="IPR011333">
    <property type="entry name" value="SKP1/BTB/POZ_sf"/>
</dbReference>
<evidence type="ECO:0000256" key="1">
    <source>
        <dbReference type="SAM" id="SignalP"/>
    </source>
</evidence>
<dbReference type="InterPro" id="IPR052664">
    <property type="entry name" value="BTB-MATH_domain_protein"/>
</dbReference>
<dbReference type="InterPro" id="IPR000210">
    <property type="entry name" value="BTB/POZ_dom"/>
</dbReference>
<dbReference type="Gene3D" id="3.30.710.10">
    <property type="entry name" value="Potassium Channel Kv1.1, Chain A"/>
    <property type="match status" value="1"/>
</dbReference>
<dbReference type="WBParaSite" id="Csp11.Scaffold630.g18118.t1">
    <property type="protein sequence ID" value="Csp11.Scaffold630.g18118.t1"/>
    <property type="gene ID" value="Csp11.Scaffold630.g18118"/>
</dbReference>
<reference evidence="4" key="1">
    <citation type="submission" date="2016-11" db="UniProtKB">
        <authorList>
            <consortium name="WormBaseParasite"/>
        </authorList>
    </citation>
    <scope>IDENTIFICATION</scope>
</reference>
<dbReference type="AlphaFoldDB" id="A0A1I7UPR3"/>
<evidence type="ECO:0000313" key="3">
    <source>
        <dbReference type="Proteomes" id="UP000095282"/>
    </source>
</evidence>
<sequence length="134" mass="15232">MIVNMCTLSLFSITWTEGSQLDKAGKVHVKILKTSGVFKNHCQNFGDIEFDDVCLVVEGDKFYESKMFLARQSKYFENLLMNPHFAEAQKTKKAAEEGKIPGFVVRDPKIFNVSLKTSMNPMSSMVQLSRHISF</sequence>
<name>A0A1I7UPR3_9PELO</name>
<dbReference type="PROSITE" id="PS50097">
    <property type="entry name" value="BTB"/>
    <property type="match status" value="1"/>
</dbReference>
<feature type="domain" description="BTB" evidence="2">
    <location>
        <begin position="51"/>
        <end position="82"/>
    </location>
</feature>
<feature type="signal peptide" evidence="1">
    <location>
        <begin position="1"/>
        <end position="18"/>
    </location>
</feature>
<keyword evidence="1" id="KW-0732">Signal</keyword>
<dbReference type="PANTHER" id="PTHR22743:SF165">
    <property type="entry name" value="BTB AND MATH DOMAIN CONTAINING-RELATED"/>
    <property type="match status" value="1"/>
</dbReference>
<feature type="chain" id="PRO_5009309183" evidence="1">
    <location>
        <begin position="19"/>
        <end position="134"/>
    </location>
</feature>
<proteinExistence type="predicted"/>
<dbReference type="Pfam" id="PF00651">
    <property type="entry name" value="BTB"/>
    <property type="match status" value="1"/>
</dbReference>
<keyword evidence="3" id="KW-1185">Reference proteome</keyword>
<dbReference type="Proteomes" id="UP000095282">
    <property type="component" value="Unplaced"/>
</dbReference>
<evidence type="ECO:0000313" key="4">
    <source>
        <dbReference type="WBParaSite" id="Csp11.Scaffold630.g18118.t1"/>
    </source>
</evidence>
<accession>A0A1I7UPR3</accession>
<dbReference type="SUPFAM" id="SSF54695">
    <property type="entry name" value="POZ domain"/>
    <property type="match status" value="1"/>
</dbReference>
<protein>
    <submittedName>
        <fullName evidence="4">BTB domain-containing protein</fullName>
    </submittedName>
</protein>
<evidence type="ECO:0000259" key="2">
    <source>
        <dbReference type="PROSITE" id="PS50097"/>
    </source>
</evidence>
<dbReference type="PANTHER" id="PTHR22743">
    <property type="entry name" value="MEPRIN/TRAF-LIKE MATH FAMILY-C.ELEGANS"/>
    <property type="match status" value="1"/>
</dbReference>